<feature type="region of interest" description="Disordered" evidence="1">
    <location>
        <begin position="1"/>
        <end position="29"/>
    </location>
</feature>
<feature type="region of interest" description="Disordered" evidence="1">
    <location>
        <begin position="507"/>
        <end position="588"/>
    </location>
</feature>
<feature type="region of interest" description="Disordered" evidence="1">
    <location>
        <begin position="409"/>
        <end position="457"/>
    </location>
</feature>
<feature type="region of interest" description="Disordered" evidence="1">
    <location>
        <begin position="163"/>
        <end position="250"/>
    </location>
</feature>
<feature type="compositionally biased region" description="Polar residues" evidence="1">
    <location>
        <begin position="238"/>
        <end position="250"/>
    </location>
</feature>
<proteinExistence type="predicted"/>
<feature type="region of interest" description="Disordered" evidence="1">
    <location>
        <begin position="823"/>
        <end position="847"/>
    </location>
</feature>
<feature type="compositionally biased region" description="Basic and acidic residues" evidence="1">
    <location>
        <begin position="907"/>
        <end position="919"/>
    </location>
</feature>
<organism evidence="2 3">
    <name type="scientific">Zymoseptoria brevis</name>
    <dbReference type="NCBI Taxonomy" id="1047168"/>
    <lineage>
        <taxon>Eukaryota</taxon>
        <taxon>Fungi</taxon>
        <taxon>Dikarya</taxon>
        <taxon>Ascomycota</taxon>
        <taxon>Pezizomycotina</taxon>
        <taxon>Dothideomycetes</taxon>
        <taxon>Dothideomycetidae</taxon>
        <taxon>Mycosphaerellales</taxon>
        <taxon>Mycosphaerellaceae</taxon>
        <taxon>Zymoseptoria</taxon>
    </lineage>
</organism>
<evidence type="ECO:0000256" key="1">
    <source>
        <dbReference type="SAM" id="MobiDB-lite"/>
    </source>
</evidence>
<feature type="compositionally biased region" description="Basic and acidic residues" evidence="1">
    <location>
        <begin position="548"/>
        <end position="560"/>
    </location>
</feature>
<keyword evidence="3" id="KW-1185">Reference proteome</keyword>
<feature type="region of interest" description="Disordered" evidence="1">
    <location>
        <begin position="116"/>
        <end position="151"/>
    </location>
</feature>
<feature type="region of interest" description="Disordered" evidence="1">
    <location>
        <begin position="60"/>
        <end position="104"/>
    </location>
</feature>
<feature type="region of interest" description="Disordered" evidence="1">
    <location>
        <begin position="738"/>
        <end position="768"/>
    </location>
</feature>
<evidence type="ECO:0000313" key="2">
    <source>
        <dbReference type="EMBL" id="KJY00765.1"/>
    </source>
</evidence>
<feature type="region of interest" description="Disordered" evidence="1">
    <location>
        <begin position="907"/>
        <end position="936"/>
    </location>
</feature>
<accession>A0A0F4GTJ4</accession>
<comment type="caution">
    <text evidence="2">The sequence shown here is derived from an EMBL/GenBank/DDBJ whole genome shotgun (WGS) entry which is preliminary data.</text>
</comment>
<dbReference type="Proteomes" id="UP000033647">
    <property type="component" value="Unassembled WGS sequence"/>
</dbReference>
<evidence type="ECO:0000313" key="3">
    <source>
        <dbReference type="Proteomes" id="UP000033647"/>
    </source>
</evidence>
<dbReference type="AlphaFoldDB" id="A0A0F4GTJ4"/>
<feature type="compositionally biased region" description="Polar residues" evidence="1">
    <location>
        <begin position="205"/>
        <end position="214"/>
    </location>
</feature>
<feature type="compositionally biased region" description="Basic and acidic residues" evidence="1">
    <location>
        <begin position="758"/>
        <end position="767"/>
    </location>
</feature>
<sequence length="936" mass="103946">MSVEEMDLPSEAGKQRDWHENVQETEVEQQTTLVGSKILAKSMNELSVTENDAIDAETVLVTPPPLPHPLSRHNSGLPPTPPTMTNSEVAAAQTERAPSPPPQVFADRVRNALESRKSGIITPVGESQSPPTPDISPRGAIQHSRPPLRNDYASFTESFRTAREGLSGSGSNSMITSPVGEPNRSLDWLNIPTTTRMAVKRTGSDDSGTIQNEGSDVGEVRVKNYQVESDSDMDKTSSLHANSESPTSPLIETNNRIHRLRAPINPGDDVKRVDNALIYGTPLWKAAPKKPLVRKKEVKLESTARLEDINSLLPADDTQASISAPQQKSSEHDQMQQIESPLQLTLPAEVGAPADLASPSTPPVNEVSLEGNNMAYQMIQEENVKRYSAISDGSGVQAVVVATPERQRTLRHTSRCESLRGASTPASSKRNSVESSHRLKHKHGRASIGSEGSPTVRPDDFYADSKIAAKPYGQLTKSSIRVVSSPLNERPIPIANMKLPLAGDAARPPLRSISEQQPRALRRSKRDLALDRVSSLRAESPSHRLRRTSADQRLDQDSNVRRTSLGSDFKVEEVHPSPRLRRTSHERRLSLNNDVRRTSMPRAEETPETKLPHETILEVPQEVPERHLLPSNTPLSIFSAVTEDEVCVARGMEIYPHNNSSVIMVHQVSRELRGLGVSGAHIEEKEHILHDGPSPVFEAYVQGPITSQSALEEPIHHVGSQLNDPRALPEPPQLVFIPPTPIEDPDRQMGAPDTPDDQAQRRPSLRDRVRRYSVSLIQPIPFGRSNSFRRFSLPQGRPQTTPAERPIYLSSFWQPREFWEGYDSSDDNFEDSDGRLPPGGDTSEVAERRRSVFPRMMSVREKRNQARNDEPKPRRTFTLPFTGGTRVEYVGLSGVSSKLKQLKARRQEQVQEKRREKLRGQIRFTPEDGIDGIHEA</sequence>
<gene>
    <name evidence="2" type="ORF">TI39_contig313g00007</name>
</gene>
<name>A0A0F4GTJ4_9PEZI</name>
<reference evidence="2 3" key="1">
    <citation type="submission" date="2015-03" db="EMBL/GenBank/DDBJ databases">
        <title>RNA-seq based gene annotation and comparative genomics of four Zymoseptoria species reveal species-specific pathogenicity related genes and transposable element activity.</title>
        <authorList>
            <person name="Grandaubert J."/>
            <person name="Bhattacharyya A."/>
            <person name="Stukenbrock E.H."/>
        </authorList>
    </citation>
    <scope>NUCLEOTIDE SEQUENCE [LARGE SCALE GENOMIC DNA]</scope>
    <source>
        <strain evidence="2 3">Zb18110</strain>
    </source>
</reference>
<feature type="compositionally biased region" description="Basic and acidic residues" evidence="1">
    <location>
        <begin position="13"/>
        <end position="22"/>
    </location>
</feature>
<dbReference type="OrthoDB" id="3870679at2759"/>
<dbReference type="EMBL" id="LAFY01000305">
    <property type="protein sequence ID" value="KJY00765.1"/>
    <property type="molecule type" value="Genomic_DNA"/>
</dbReference>
<feature type="region of interest" description="Disordered" evidence="1">
    <location>
        <begin position="316"/>
        <end position="337"/>
    </location>
</feature>
<protein>
    <submittedName>
        <fullName evidence="2">Uncharacterized protein</fullName>
    </submittedName>
</protein>
<feature type="compositionally biased region" description="Polar residues" evidence="1">
    <location>
        <begin position="318"/>
        <end position="328"/>
    </location>
</feature>